<evidence type="ECO:0008006" key="2">
    <source>
        <dbReference type="Google" id="ProtNLM"/>
    </source>
</evidence>
<sequence>MDQHTAGVIRVRGTASQVLPLVLDSPHSGTDYPEDFAHQADPSRLRSAEDSHVHDLFKGALDRGAVMLDALFPRSYIDPNRAQNDFLPASLGAAEADHLPFQLEPTVKSDLGIGLIWMRVPPDGEPMYPQPLAAATVLQRLAGYYQPYHAALRECLDRTYRTFGRVFHINCHSMSNQASAMSTQPKGTRRPDFVIGDRDGTSCDPLLTQTLYEFLTAQGYQVTINDPYKGVELVRAYSDPVHDRHSVQLEINRRLYMDETSREKNSDFEKIQIVLEHAIDALAPLLHTSGAKTAQ</sequence>
<evidence type="ECO:0000313" key="1">
    <source>
        <dbReference type="EMBL" id="SUZ87302.1"/>
    </source>
</evidence>
<proteinExistence type="predicted"/>
<reference evidence="1" key="1">
    <citation type="submission" date="2018-05" db="EMBL/GenBank/DDBJ databases">
        <authorList>
            <person name="Lanie J.A."/>
            <person name="Ng W.-L."/>
            <person name="Kazmierczak K.M."/>
            <person name="Andrzejewski T.M."/>
            <person name="Davidsen T.M."/>
            <person name="Wayne K.J."/>
            <person name="Tettelin H."/>
            <person name="Glass J.I."/>
            <person name="Rusch D."/>
            <person name="Podicherti R."/>
            <person name="Tsui H.-C.T."/>
            <person name="Winkler M.E."/>
        </authorList>
    </citation>
    <scope>NUCLEOTIDE SEQUENCE</scope>
</reference>
<dbReference type="EMBL" id="UINC01001717">
    <property type="protein sequence ID" value="SUZ87302.1"/>
    <property type="molecule type" value="Genomic_DNA"/>
</dbReference>
<dbReference type="Pfam" id="PF05013">
    <property type="entry name" value="FGase"/>
    <property type="match status" value="1"/>
</dbReference>
<protein>
    <recommendedName>
        <fullName evidence="2">N-formylglutamate amidohydrolase</fullName>
    </recommendedName>
</protein>
<dbReference type="InterPro" id="IPR007709">
    <property type="entry name" value="N-FG_amidohydro"/>
</dbReference>
<organism evidence="1">
    <name type="scientific">marine metagenome</name>
    <dbReference type="NCBI Taxonomy" id="408172"/>
    <lineage>
        <taxon>unclassified sequences</taxon>
        <taxon>metagenomes</taxon>
        <taxon>ecological metagenomes</taxon>
    </lineage>
</organism>
<accession>A0A381R6J8</accession>
<dbReference type="AlphaFoldDB" id="A0A381R6J8"/>
<name>A0A381R6J8_9ZZZZ</name>
<gene>
    <name evidence="1" type="ORF">METZ01_LOCUS40156</name>
</gene>
<dbReference type="SUPFAM" id="SSF53187">
    <property type="entry name" value="Zn-dependent exopeptidases"/>
    <property type="match status" value="1"/>
</dbReference>
<dbReference type="Gene3D" id="3.40.630.40">
    <property type="entry name" value="Zn-dependent exopeptidases"/>
    <property type="match status" value="1"/>
</dbReference>